<evidence type="ECO:0000313" key="1">
    <source>
        <dbReference type="EMBL" id="KAF0895174.1"/>
    </source>
</evidence>
<evidence type="ECO:0000313" key="2">
    <source>
        <dbReference type="Proteomes" id="UP000479710"/>
    </source>
</evidence>
<accession>A0A6G1C5V5</accession>
<sequence length="74" mass="8039">MSRTSMPSQKPLRPCTEATSVPMLGVICIHCDLEAGCGRGSRGETVIWQHDGKAACDGDLAAGDRQRRLRAKWV</sequence>
<dbReference type="AlphaFoldDB" id="A0A6G1C5V5"/>
<reference evidence="1 2" key="1">
    <citation type="submission" date="2019-11" db="EMBL/GenBank/DDBJ databases">
        <title>Whole genome sequence of Oryza granulata.</title>
        <authorList>
            <person name="Li W."/>
        </authorList>
    </citation>
    <scope>NUCLEOTIDE SEQUENCE [LARGE SCALE GENOMIC DNA]</scope>
    <source>
        <strain evidence="2">cv. Menghai</strain>
        <tissue evidence="1">Leaf</tissue>
    </source>
</reference>
<dbReference type="Proteomes" id="UP000479710">
    <property type="component" value="Unassembled WGS sequence"/>
</dbReference>
<protein>
    <submittedName>
        <fullName evidence="1">Uncharacterized protein</fullName>
    </submittedName>
</protein>
<proteinExistence type="predicted"/>
<name>A0A6G1C5V5_9ORYZ</name>
<keyword evidence="2" id="KW-1185">Reference proteome</keyword>
<organism evidence="1 2">
    <name type="scientific">Oryza meyeriana var. granulata</name>
    <dbReference type="NCBI Taxonomy" id="110450"/>
    <lineage>
        <taxon>Eukaryota</taxon>
        <taxon>Viridiplantae</taxon>
        <taxon>Streptophyta</taxon>
        <taxon>Embryophyta</taxon>
        <taxon>Tracheophyta</taxon>
        <taxon>Spermatophyta</taxon>
        <taxon>Magnoliopsida</taxon>
        <taxon>Liliopsida</taxon>
        <taxon>Poales</taxon>
        <taxon>Poaceae</taxon>
        <taxon>BOP clade</taxon>
        <taxon>Oryzoideae</taxon>
        <taxon>Oryzeae</taxon>
        <taxon>Oryzinae</taxon>
        <taxon>Oryza</taxon>
        <taxon>Oryza meyeriana</taxon>
    </lineage>
</organism>
<gene>
    <name evidence="1" type="ORF">E2562_006875</name>
</gene>
<comment type="caution">
    <text evidence="1">The sequence shown here is derived from an EMBL/GenBank/DDBJ whole genome shotgun (WGS) entry which is preliminary data.</text>
</comment>
<dbReference type="EMBL" id="SPHZ02000010">
    <property type="protein sequence ID" value="KAF0895174.1"/>
    <property type="molecule type" value="Genomic_DNA"/>
</dbReference>